<dbReference type="Proteomes" id="UP000479710">
    <property type="component" value="Unassembled WGS sequence"/>
</dbReference>
<name>A0A6G1EAH5_9ORYZ</name>
<accession>A0A6G1EAH5</accession>
<dbReference type="AlphaFoldDB" id="A0A6G1EAH5"/>
<organism evidence="1 2">
    <name type="scientific">Oryza meyeriana var. granulata</name>
    <dbReference type="NCBI Taxonomy" id="110450"/>
    <lineage>
        <taxon>Eukaryota</taxon>
        <taxon>Viridiplantae</taxon>
        <taxon>Streptophyta</taxon>
        <taxon>Embryophyta</taxon>
        <taxon>Tracheophyta</taxon>
        <taxon>Spermatophyta</taxon>
        <taxon>Magnoliopsida</taxon>
        <taxon>Liliopsida</taxon>
        <taxon>Poales</taxon>
        <taxon>Poaceae</taxon>
        <taxon>BOP clade</taxon>
        <taxon>Oryzoideae</taxon>
        <taxon>Oryzeae</taxon>
        <taxon>Oryzinae</taxon>
        <taxon>Oryza</taxon>
        <taxon>Oryza meyeriana</taxon>
    </lineage>
</organism>
<proteinExistence type="predicted"/>
<evidence type="ECO:0000313" key="2">
    <source>
        <dbReference type="Proteomes" id="UP000479710"/>
    </source>
</evidence>
<keyword evidence="2" id="KW-1185">Reference proteome</keyword>
<sequence>MVTVASWEGIEENVVARLPPKGVLAPGEEPAPWSSFLQANEAAGSAAGLLLAACSTAVQVNDNPIAGAKLSVPTRRTEMDSGGNEPDRQWLVLSLGSGSYGIEARLPLWV</sequence>
<reference evidence="1 2" key="1">
    <citation type="submission" date="2019-11" db="EMBL/GenBank/DDBJ databases">
        <title>Whole genome sequence of Oryza granulata.</title>
        <authorList>
            <person name="Li W."/>
        </authorList>
    </citation>
    <scope>NUCLEOTIDE SEQUENCE [LARGE SCALE GENOMIC DNA]</scope>
    <source>
        <strain evidence="2">cv. Menghai</strain>
        <tissue evidence="1">Leaf</tissue>
    </source>
</reference>
<protein>
    <submittedName>
        <fullName evidence="1">Uncharacterized protein</fullName>
    </submittedName>
</protein>
<gene>
    <name evidence="1" type="ORF">E2562_020083</name>
</gene>
<evidence type="ECO:0000313" key="1">
    <source>
        <dbReference type="EMBL" id="KAF0921788.1"/>
    </source>
</evidence>
<comment type="caution">
    <text evidence="1">The sequence shown here is derived from an EMBL/GenBank/DDBJ whole genome shotgun (WGS) entry which is preliminary data.</text>
</comment>
<dbReference type="EMBL" id="SPHZ02000004">
    <property type="protein sequence ID" value="KAF0921788.1"/>
    <property type="molecule type" value="Genomic_DNA"/>
</dbReference>